<dbReference type="Gene3D" id="3.20.20.30">
    <property type="entry name" value="Luciferase-like domain"/>
    <property type="match status" value="1"/>
</dbReference>
<name>A0ABV7UHK5_9HYPH</name>
<organism evidence="1 2">
    <name type="scientific">Camelimonas fluminis</name>
    <dbReference type="NCBI Taxonomy" id="1576911"/>
    <lineage>
        <taxon>Bacteria</taxon>
        <taxon>Pseudomonadati</taxon>
        <taxon>Pseudomonadota</taxon>
        <taxon>Alphaproteobacteria</taxon>
        <taxon>Hyphomicrobiales</taxon>
        <taxon>Chelatococcaceae</taxon>
        <taxon>Camelimonas</taxon>
    </lineage>
</organism>
<proteinExistence type="predicted"/>
<evidence type="ECO:0000313" key="2">
    <source>
        <dbReference type="Proteomes" id="UP001595704"/>
    </source>
</evidence>
<dbReference type="EMBL" id="JBHRYC010000052">
    <property type="protein sequence ID" value="MFC3637910.1"/>
    <property type="molecule type" value="Genomic_DNA"/>
</dbReference>
<dbReference type="SUPFAM" id="SSF51679">
    <property type="entry name" value="Bacterial luciferase-like"/>
    <property type="match status" value="1"/>
</dbReference>
<reference evidence="2" key="1">
    <citation type="journal article" date="2019" name="Int. J. Syst. Evol. Microbiol.">
        <title>The Global Catalogue of Microorganisms (GCM) 10K type strain sequencing project: providing services to taxonomists for standard genome sequencing and annotation.</title>
        <authorList>
            <consortium name="The Broad Institute Genomics Platform"/>
            <consortium name="The Broad Institute Genome Sequencing Center for Infectious Disease"/>
            <person name="Wu L."/>
            <person name="Ma J."/>
        </authorList>
    </citation>
    <scope>NUCLEOTIDE SEQUENCE [LARGE SCALE GENOMIC DNA]</scope>
    <source>
        <strain evidence="2">KCTC 42282</strain>
    </source>
</reference>
<accession>A0ABV7UHK5</accession>
<dbReference type="RefSeq" id="WP_191320707.1">
    <property type="nucleotide sequence ID" value="NZ_BNCG01000023.1"/>
</dbReference>
<dbReference type="InterPro" id="IPR036661">
    <property type="entry name" value="Luciferase-like_sf"/>
</dbReference>
<sequence>MPDVLPDGLDSFVDTVVPLLREKCIFRQAYTSSTLREHFGLAHPAASVAASRLVA</sequence>
<evidence type="ECO:0000313" key="1">
    <source>
        <dbReference type="EMBL" id="MFC3637910.1"/>
    </source>
</evidence>
<gene>
    <name evidence="1" type="ORF">ACFONL_11085</name>
</gene>
<comment type="caution">
    <text evidence="1">The sequence shown here is derived from an EMBL/GenBank/DDBJ whole genome shotgun (WGS) entry which is preliminary data.</text>
</comment>
<protein>
    <submittedName>
        <fullName evidence="1">Uncharacterized protein</fullName>
    </submittedName>
</protein>
<dbReference type="Proteomes" id="UP001595704">
    <property type="component" value="Unassembled WGS sequence"/>
</dbReference>
<keyword evidence="2" id="KW-1185">Reference proteome</keyword>